<proteinExistence type="predicted"/>
<evidence type="ECO:0000313" key="2">
    <source>
        <dbReference type="Proteomes" id="UP000286186"/>
    </source>
</evidence>
<dbReference type="AlphaFoldDB" id="A0A414RCE4"/>
<dbReference type="EMBL" id="QRHR01000001">
    <property type="protein sequence ID" value="RHF90704.1"/>
    <property type="molecule type" value="Genomic_DNA"/>
</dbReference>
<name>A0A414RCE4_9FIRM</name>
<accession>A0A414RCE4</accession>
<dbReference type="Pfam" id="PF16264">
    <property type="entry name" value="SatD"/>
    <property type="match status" value="1"/>
</dbReference>
<dbReference type="Proteomes" id="UP000286186">
    <property type="component" value="Unassembled WGS sequence"/>
</dbReference>
<comment type="caution">
    <text evidence="1">The sequence shown here is derived from an EMBL/GenBank/DDBJ whole genome shotgun (WGS) entry which is preliminary data.</text>
</comment>
<dbReference type="InterPro" id="IPR032580">
    <property type="entry name" value="SatD"/>
</dbReference>
<evidence type="ECO:0000313" key="1">
    <source>
        <dbReference type="EMBL" id="RHF90704.1"/>
    </source>
</evidence>
<gene>
    <name evidence="1" type="ORF">DW652_00370</name>
</gene>
<reference evidence="1 2" key="1">
    <citation type="submission" date="2018-08" db="EMBL/GenBank/DDBJ databases">
        <title>A genome reference for cultivated species of the human gut microbiota.</title>
        <authorList>
            <person name="Zou Y."/>
            <person name="Xue W."/>
            <person name="Luo G."/>
        </authorList>
    </citation>
    <scope>NUCLEOTIDE SEQUENCE [LARGE SCALE GENOMIC DNA]</scope>
    <source>
        <strain evidence="1 2">AM23-22</strain>
    </source>
</reference>
<organism evidence="1 2">
    <name type="scientific">Eubacterium ventriosum</name>
    <dbReference type="NCBI Taxonomy" id="39496"/>
    <lineage>
        <taxon>Bacteria</taxon>
        <taxon>Bacillati</taxon>
        <taxon>Bacillota</taxon>
        <taxon>Clostridia</taxon>
        <taxon>Eubacteriales</taxon>
        <taxon>Eubacteriaceae</taxon>
        <taxon>Eubacterium</taxon>
    </lineage>
</organism>
<protein>
    <submittedName>
        <fullName evidence="1">Uncharacterized protein</fullName>
    </submittedName>
</protein>
<dbReference type="RefSeq" id="WP_118231107.1">
    <property type="nucleotide sequence ID" value="NZ_CATWJF010000007.1"/>
</dbReference>
<sequence>MVNYVSLIIDVEKSKKYGVEDRNVMQHYLYTCVKKLNYLFGEEIQCEVTFSAGDELQGLFNNVVAAISYFRILELLMKPVNLRAGIGVGEWTVKMEEGLSTQQDGPAYHRARQAIEEVYEKKLQNIRICSEENDVLANHLINSSLPLKRQQIYMQNIVQVLLELLFPIVHRFTNLNRIDVVSELLQIKFEYKLGSRRLTKSNILMERGSLDLQHIPEASPIYIDGEILDEESVIIKKNTATIIANILQCSRQNVDNIMRRGNANKIRELDYVALQYVETVYGGKVWN</sequence>